<name>A0ABY6HUI2_9ARCH</name>
<feature type="transmembrane region" description="Helical" evidence="1">
    <location>
        <begin position="142"/>
        <end position="165"/>
    </location>
</feature>
<proteinExistence type="predicted"/>
<evidence type="ECO:0000256" key="1">
    <source>
        <dbReference type="SAM" id="Phobius"/>
    </source>
</evidence>
<feature type="transmembrane region" description="Helical" evidence="1">
    <location>
        <begin position="12"/>
        <end position="30"/>
    </location>
</feature>
<gene>
    <name evidence="2" type="ORF">NEF87_003469</name>
</gene>
<reference evidence="2" key="1">
    <citation type="submission" date="2022-09" db="EMBL/GenBank/DDBJ databases">
        <title>Actin cytoskeleton and complex cell architecture in an #Asgard archaeon.</title>
        <authorList>
            <person name="Ponce Toledo R.I."/>
            <person name="Schleper C."/>
            <person name="Rodrigues Oliveira T."/>
            <person name="Wollweber F."/>
            <person name="Xu J."/>
            <person name="Rittmann S."/>
            <person name="Klingl A."/>
            <person name="Pilhofer M."/>
        </authorList>
    </citation>
    <scope>NUCLEOTIDE SEQUENCE</scope>
    <source>
        <strain evidence="2">B-35</strain>
    </source>
</reference>
<feature type="transmembrane region" description="Helical" evidence="1">
    <location>
        <begin position="112"/>
        <end position="130"/>
    </location>
</feature>
<keyword evidence="1" id="KW-0472">Membrane</keyword>
<sequence length="241" mass="27101">MALSMAEIGEITFNIIYLTFIWMFVVKMFLKRKNVQKEDWKIASLMMLGFFLLAFGDTGHVGFRVVAYALGGLENNATLVGLGALSTAITVGILYMIILEVWRIQFNKPRDILYYILMGVGIIRLILFVFPQNEWGNVVPPLGFGLARNIPLMIQGLGVAILILRDAKAEGNATFKNLAYCIFVSYLFYTPVILFVRSVPALGMLMIPKTMAYMAMAWIVYKAYFSISSEKSITATPFIEK</sequence>
<evidence type="ECO:0000313" key="3">
    <source>
        <dbReference type="Proteomes" id="UP001208689"/>
    </source>
</evidence>
<dbReference type="EMBL" id="CP104013">
    <property type="protein sequence ID" value="UYP47184.1"/>
    <property type="molecule type" value="Genomic_DNA"/>
</dbReference>
<keyword evidence="1" id="KW-1133">Transmembrane helix</keyword>
<feature type="transmembrane region" description="Helical" evidence="1">
    <location>
        <begin position="79"/>
        <end position="100"/>
    </location>
</feature>
<organism evidence="2 3">
    <name type="scientific">Candidatus Lokiarchaeum ossiferum</name>
    <dbReference type="NCBI Taxonomy" id="2951803"/>
    <lineage>
        <taxon>Archaea</taxon>
        <taxon>Promethearchaeati</taxon>
        <taxon>Promethearchaeota</taxon>
        <taxon>Promethearchaeia</taxon>
        <taxon>Promethearchaeales</taxon>
        <taxon>Promethearchaeaceae</taxon>
        <taxon>Candidatus Lokiarchaeum</taxon>
    </lineage>
</organism>
<feature type="transmembrane region" description="Helical" evidence="1">
    <location>
        <begin position="177"/>
        <end position="196"/>
    </location>
</feature>
<evidence type="ECO:0000313" key="2">
    <source>
        <dbReference type="EMBL" id="UYP47184.1"/>
    </source>
</evidence>
<feature type="transmembrane region" description="Helical" evidence="1">
    <location>
        <begin position="42"/>
        <end position="67"/>
    </location>
</feature>
<feature type="transmembrane region" description="Helical" evidence="1">
    <location>
        <begin position="202"/>
        <end position="221"/>
    </location>
</feature>
<keyword evidence="3" id="KW-1185">Reference proteome</keyword>
<accession>A0ABY6HUI2</accession>
<dbReference type="Proteomes" id="UP001208689">
    <property type="component" value="Chromosome"/>
</dbReference>
<keyword evidence="1" id="KW-0812">Transmembrane</keyword>
<protein>
    <submittedName>
        <fullName evidence="2">Uncharacterized protein</fullName>
    </submittedName>
</protein>